<evidence type="ECO:0000313" key="1">
    <source>
        <dbReference type="EMBL" id="SVD76772.1"/>
    </source>
</evidence>
<name>A0A382Y066_9ZZZZ</name>
<reference evidence="1" key="1">
    <citation type="submission" date="2018-05" db="EMBL/GenBank/DDBJ databases">
        <authorList>
            <person name="Lanie J.A."/>
            <person name="Ng W.-L."/>
            <person name="Kazmierczak K.M."/>
            <person name="Andrzejewski T.M."/>
            <person name="Davidsen T.M."/>
            <person name="Wayne K.J."/>
            <person name="Tettelin H."/>
            <person name="Glass J.I."/>
            <person name="Rusch D."/>
            <person name="Podicherti R."/>
            <person name="Tsui H.-C.T."/>
            <person name="Winkler M.E."/>
        </authorList>
    </citation>
    <scope>NUCLEOTIDE SEQUENCE</scope>
</reference>
<feature type="non-terminal residue" evidence="1">
    <location>
        <position position="84"/>
    </location>
</feature>
<gene>
    <name evidence="1" type="ORF">METZ01_LOCUS429626</name>
</gene>
<dbReference type="EMBL" id="UINC01171943">
    <property type="protein sequence ID" value="SVD76772.1"/>
    <property type="molecule type" value="Genomic_DNA"/>
</dbReference>
<dbReference type="AlphaFoldDB" id="A0A382Y066"/>
<sequence length="84" mass="9271">MKRKKRSQAIVLYVDGDQAVACSYRKRGRGAKLRAEGHSRLGQQINQIEPARLVDDLGGVFRQLSTTTKDCIVVLPAHLAPSII</sequence>
<proteinExistence type="predicted"/>
<protein>
    <submittedName>
        <fullName evidence="1">Uncharacterized protein</fullName>
    </submittedName>
</protein>
<accession>A0A382Y066</accession>
<organism evidence="1">
    <name type="scientific">marine metagenome</name>
    <dbReference type="NCBI Taxonomy" id="408172"/>
    <lineage>
        <taxon>unclassified sequences</taxon>
        <taxon>metagenomes</taxon>
        <taxon>ecological metagenomes</taxon>
    </lineage>
</organism>